<evidence type="ECO:0000256" key="1">
    <source>
        <dbReference type="ARBA" id="ARBA00022499"/>
    </source>
</evidence>
<dbReference type="PROSITE" id="PS00299">
    <property type="entry name" value="UBIQUITIN_1"/>
    <property type="match status" value="1"/>
</dbReference>
<dbReference type="SMART" id="SM00213">
    <property type="entry name" value="UBQ"/>
    <property type="match status" value="1"/>
</dbReference>
<accession>A0A8J4QXV1</accession>
<dbReference type="InterPro" id="IPR019956">
    <property type="entry name" value="Ubiquitin_dom"/>
</dbReference>
<dbReference type="InterPro" id="IPR050158">
    <property type="entry name" value="Ubiquitin_ubiquitin-like"/>
</dbReference>
<evidence type="ECO:0000313" key="5">
    <source>
        <dbReference type="Proteomes" id="UP000737018"/>
    </source>
</evidence>
<dbReference type="PRINTS" id="PR00348">
    <property type="entry name" value="UBIQUITIN"/>
</dbReference>
<dbReference type="FunFam" id="3.10.20.90:FF:000023">
    <property type="entry name" value="NEDD8 protein"/>
    <property type="match status" value="1"/>
</dbReference>
<reference evidence="4" key="1">
    <citation type="submission" date="2020-03" db="EMBL/GenBank/DDBJ databases">
        <title>Castanea mollissima Vanexum genome sequencing.</title>
        <authorList>
            <person name="Staton M."/>
        </authorList>
    </citation>
    <scope>NUCLEOTIDE SEQUENCE</scope>
    <source>
        <tissue evidence="4">Leaf</tissue>
    </source>
</reference>
<dbReference type="InterPro" id="IPR038738">
    <property type="entry name" value="Nedd8-like"/>
</dbReference>
<dbReference type="PANTHER" id="PTHR10666">
    <property type="entry name" value="UBIQUITIN"/>
    <property type="match status" value="1"/>
</dbReference>
<protein>
    <recommendedName>
        <fullName evidence="3">Ubiquitin-like domain-containing protein</fullName>
    </recommendedName>
</protein>
<name>A0A8J4QXV1_9ROSI</name>
<evidence type="ECO:0000256" key="2">
    <source>
        <dbReference type="ARBA" id="ARBA00022786"/>
    </source>
</evidence>
<dbReference type="InterPro" id="IPR000626">
    <property type="entry name" value="Ubiquitin-like_dom"/>
</dbReference>
<dbReference type="AlphaFoldDB" id="A0A8J4QXV1"/>
<dbReference type="InterPro" id="IPR029071">
    <property type="entry name" value="Ubiquitin-like_domsf"/>
</dbReference>
<dbReference type="Proteomes" id="UP000737018">
    <property type="component" value="Unassembled WGS sequence"/>
</dbReference>
<dbReference type="EMBL" id="JRKL02004304">
    <property type="protein sequence ID" value="KAF3952906.1"/>
    <property type="molecule type" value="Genomic_DNA"/>
</dbReference>
<evidence type="ECO:0000259" key="3">
    <source>
        <dbReference type="PROSITE" id="PS50053"/>
    </source>
</evidence>
<dbReference type="GO" id="GO:0003729">
    <property type="term" value="F:mRNA binding"/>
    <property type="evidence" value="ECO:0007669"/>
    <property type="project" value="UniProtKB-ARBA"/>
</dbReference>
<proteinExistence type="predicted"/>
<comment type="caution">
    <text evidence="4">The sequence shown here is derived from an EMBL/GenBank/DDBJ whole genome shotgun (WGS) entry which is preliminary data.</text>
</comment>
<dbReference type="PROSITE" id="PS50053">
    <property type="entry name" value="UBIQUITIN_2"/>
    <property type="match status" value="1"/>
</dbReference>
<sequence length="120" mass="13673">MQIFLRNLKGENSLLEFESTETIENIRAMIQEKEDLLRLAGGTRILVKTLTGKELELDVGPNDTIERIKERVQEKEGIPPMQQRLIYGGKQIADEKTVRDYKIEGGSVLHHVLALRGGRF</sequence>
<dbReference type="Pfam" id="PF00240">
    <property type="entry name" value="ubiquitin"/>
    <property type="match status" value="1"/>
</dbReference>
<dbReference type="InterPro" id="IPR019954">
    <property type="entry name" value="Ubiquitin_CS"/>
</dbReference>
<keyword evidence="1" id="KW-1017">Isopeptide bond</keyword>
<dbReference type="Gene3D" id="3.10.20.90">
    <property type="entry name" value="Phosphatidylinositol 3-kinase Catalytic Subunit, Chain A, domain 1"/>
    <property type="match status" value="2"/>
</dbReference>
<gene>
    <name evidence="4" type="ORF">CMV_021593</name>
</gene>
<organism evidence="4 5">
    <name type="scientific">Castanea mollissima</name>
    <name type="common">Chinese chestnut</name>
    <dbReference type="NCBI Taxonomy" id="60419"/>
    <lineage>
        <taxon>Eukaryota</taxon>
        <taxon>Viridiplantae</taxon>
        <taxon>Streptophyta</taxon>
        <taxon>Embryophyta</taxon>
        <taxon>Tracheophyta</taxon>
        <taxon>Spermatophyta</taxon>
        <taxon>Magnoliopsida</taxon>
        <taxon>eudicotyledons</taxon>
        <taxon>Gunneridae</taxon>
        <taxon>Pentapetalae</taxon>
        <taxon>rosids</taxon>
        <taxon>fabids</taxon>
        <taxon>Fagales</taxon>
        <taxon>Fagaceae</taxon>
        <taxon>Castanea</taxon>
    </lineage>
</organism>
<dbReference type="CDD" id="cd01806">
    <property type="entry name" value="Ubl_NEDD8"/>
    <property type="match status" value="1"/>
</dbReference>
<feature type="domain" description="Ubiquitin-like" evidence="3">
    <location>
        <begin position="43"/>
        <end position="118"/>
    </location>
</feature>
<keyword evidence="5" id="KW-1185">Reference proteome</keyword>
<dbReference type="OrthoDB" id="813010at2759"/>
<keyword evidence="2" id="KW-0833">Ubl conjugation pathway</keyword>
<dbReference type="SUPFAM" id="SSF54236">
    <property type="entry name" value="Ubiquitin-like"/>
    <property type="match status" value="2"/>
</dbReference>
<evidence type="ECO:0000313" key="4">
    <source>
        <dbReference type="EMBL" id="KAF3952906.1"/>
    </source>
</evidence>